<comment type="cofactor">
    <cofactor evidence="1">
        <name>heme</name>
        <dbReference type="ChEBI" id="CHEBI:30413"/>
    </cofactor>
</comment>
<keyword evidence="9" id="KW-1133">Transmembrane helix</keyword>
<dbReference type="EMBL" id="KZ107839">
    <property type="protein sequence ID" value="OSS53183.1"/>
    <property type="molecule type" value="Genomic_DNA"/>
</dbReference>
<keyword evidence="9" id="KW-0472">Membrane</keyword>
<dbReference type="PRINTS" id="PR01239">
    <property type="entry name" value="EP450IICYP52"/>
</dbReference>
<evidence type="ECO:0000256" key="5">
    <source>
        <dbReference type="ARBA" id="ARBA00023002"/>
    </source>
</evidence>
<dbReference type="GO" id="GO:0005506">
    <property type="term" value="F:iron ion binding"/>
    <property type="evidence" value="ECO:0007669"/>
    <property type="project" value="InterPro"/>
</dbReference>
<accession>A0A1Y2MAS0</accession>
<dbReference type="Proteomes" id="UP000193240">
    <property type="component" value="Unassembled WGS sequence"/>
</dbReference>
<evidence type="ECO:0000256" key="6">
    <source>
        <dbReference type="ARBA" id="ARBA00023004"/>
    </source>
</evidence>
<organism evidence="10 11">
    <name type="scientific">Epicoccum nigrum</name>
    <name type="common">Soil fungus</name>
    <name type="synonym">Epicoccum purpurascens</name>
    <dbReference type="NCBI Taxonomy" id="105696"/>
    <lineage>
        <taxon>Eukaryota</taxon>
        <taxon>Fungi</taxon>
        <taxon>Dikarya</taxon>
        <taxon>Ascomycota</taxon>
        <taxon>Pezizomycotina</taxon>
        <taxon>Dothideomycetes</taxon>
        <taxon>Pleosporomycetidae</taxon>
        <taxon>Pleosporales</taxon>
        <taxon>Pleosporineae</taxon>
        <taxon>Didymellaceae</taxon>
        <taxon>Epicoccum</taxon>
    </lineage>
</organism>
<dbReference type="InterPro" id="IPR036396">
    <property type="entry name" value="Cyt_P450_sf"/>
</dbReference>
<proteinExistence type="inferred from homology"/>
<comment type="similarity">
    <text evidence="2 8">Belongs to the cytochrome P450 family.</text>
</comment>
<sequence>MIPNGVGIVFLTFVVVVAVGRWALSLVRVYQFKRQMGCKPAAQWGQLDPILGIDQFRIFKQNALQRRVLEGLTQRYLTTNRHTQTLRLMGRSLVMTCEPENVKAALIRPSFTRAQVSDLECVETHIQNLIERLPGDGETVDLQRLFFNLTIDNSTEFLLGRSINCQTIPAMTYFSEAWDHAEGCLTGRVRLGKVVGLIDRLKKDESFEQACDTVHTFVDSYIAEMLQQGQSKAADDAAAAKTRRYNLLSELSAVCRDPAQLRSELLNVLLAARDTTAGLLSSIFYFVARDPDVWAALAAEVDQLEGKVPDYDTLKRMRILRSIIDETLRLHPPVPINMRFAERDTTIPRGGGADGSAPVYIAKGAVVHYSVWAMHRLPSIYGPDAEVFRPSRWLNDGLRPGWGYLPFNGGPRVCLGQQSALIDASYVVVRLVQHFGRIEARGGVFRESIALTLSHADGVKVALWKRV</sequence>
<keyword evidence="7 8" id="KW-0503">Monooxygenase</keyword>
<dbReference type="PANTHER" id="PTHR24287:SF1">
    <property type="entry name" value="P450, PUTATIVE (EUROFUNG)-RELATED"/>
    <property type="match status" value="1"/>
</dbReference>
<dbReference type="Gene3D" id="1.10.630.10">
    <property type="entry name" value="Cytochrome P450"/>
    <property type="match status" value="1"/>
</dbReference>
<evidence type="ECO:0000256" key="2">
    <source>
        <dbReference type="ARBA" id="ARBA00010617"/>
    </source>
</evidence>
<dbReference type="Pfam" id="PF00067">
    <property type="entry name" value="p450"/>
    <property type="match status" value="1"/>
</dbReference>
<dbReference type="AlphaFoldDB" id="A0A1Y2MAS0"/>
<dbReference type="InterPro" id="IPR001128">
    <property type="entry name" value="Cyt_P450"/>
</dbReference>
<evidence type="ECO:0000313" key="10">
    <source>
        <dbReference type="EMBL" id="OSS53183.1"/>
    </source>
</evidence>
<keyword evidence="5 8" id="KW-0560">Oxidoreductase</keyword>
<keyword evidence="3 8" id="KW-0349">Heme</keyword>
<evidence type="ECO:0000313" key="11">
    <source>
        <dbReference type="Proteomes" id="UP000193240"/>
    </source>
</evidence>
<dbReference type="SUPFAM" id="SSF48264">
    <property type="entry name" value="Cytochrome P450"/>
    <property type="match status" value="1"/>
</dbReference>
<evidence type="ECO:0000256" key="4">
    <source>
        <dbReference type="ARBA" id="ARBA00022723"/>
    </source>
</evidence>
<dbReference type="PRINTS" id="PR00385">
    <property type="entry name" value="P450"/>
</dbReference>
<evidence type="ECO:0000256" key="8">
    <source>
        <dbReference type="RuleBase" id="RU000461"/>
    </source>
</evidence>
<dbReference type="InParanoid" id="A0A1Y2MAS0"/>
<evidence type="ECO:0000256" key="1">
    <source>
        <dbReference type="ARBA" id="ARBA00001971"/>
    </source>
</evidence>
<keyword evidence="11" id="KW-1185">Reference proteome</keyword>
<name>A0A1Y2MAS0_EPING</name>
<protein>
    <recommendedName>
        <fullName evidence="12">Cytochrome P450</fullName>
    </recommendedName>
</protein>
<dbReference type="PROSITE" id="PS00086">
    <property type="entry name" value="CYTOCHROME_P450"/>
    <property type="match status" value="1"/>
</dbReference>
<gene>
    <name evidence="10" type="ORF">B5807_02536</name>
</gene>
<dbReference type="InterPro" id="IPR047146">
    <property type="entry name" value="Cyt_P450_E_CYP52_fungi"/>
</dbReference>
<dbReference type="InterPro" id="IPR017972">
    <property type="entry name" value="Cyt_P450_CS"/>
</dbReference>
<evidence type="ECO:0000256" key="9">
    <source>
        <dbReference type="SAM" id="Phobius"/>
    </source>
</evidence>
<dbReference type="GO" id="GO:0020037">
    <property type="term" value="F:heme binding"/>
    <property type="evidence" value="ECO:0007669"/>
    <property type="project" value="InterPro"/>
</dbReference>
<dbReference type="GO" id="GO:0016712">
    <property type="term" value="F:oxidoreductase activity, acting on paired donors, with incorporation or reduction of molecular oxygen, reduced flavin or flavoprotein as one donor, and incorporation of one atom of oxygen"/>
    <property type="evidence" value="ECO:0007669"/>
    <property type="project" value="InterPro"/>
</dbReference>
<keyword evidence="6 8" id="KW-0408">Iron</keyword>
<dbReference type="OMA" id="RRWTEDP"/>
<dbReference type="STRING" id="105696.A0A1Y2MAS0"/>
<dbReference type="CDD" id="cd11063">
    <property type="entry name" value="CYP52"/>
    <property type="match status" value="1"/>
</dbReference>
<evidence type="ECO:0000256" key="7">
    <source>
        <dbReference type="ARBA" id="ARBA00023033"/>
    </source>
</evidence>
<dbReference type="PANTHER" id="PTHR24287">
    <property type="entry name" value="P450, PUTATIVE (EUROFUNG)-RELATED"/>
    <property type="match status" value="1"/>
</dbReference>
<reference evidence="10 11" key="1">
    <citation type="journal article" date="2017" name="Genome Announc.">
        <title>Genome sequence of the saprophytic ascomycete Epicoccum nigrum ICMP 19927 strain isolated from New Zealand.</title>
        <authorList>
            <person name="Fokin M."/>
            <person name="Fleetwood D."/>
            <person name="Weir B.S."/>
            <person name="Villas-Boas S.G."/>
        </authorList>
    </citation>
    <scope>NUCLEOTIDE SEQUENCE [LARGE SCALE GENOMIC DNA]</scope>
    <source>
        <strain evidence="10 11">ICMP 19927</strain>
    </source>
</reference>
<keyword evidence="4 8" id="KW-0479">Metal-binding</keyword>
<feature type="transmembrane region" description="Helical" evidence="9">
    <location>
        <begin position="6"/>
        <end position="24"/>
    </location>
</feature>
<evidence type="ECO:0000256" key="3">
    <source>
        <dbReference type="ARBA" id="ARBA00022617"/>
    </source>
</evidence>
<keyword evidence="9" id="KW-0812">Transmembrane</keyword>
<evidence type="ECO:0008006" key="12">
    <source>
        <dbReference type="Google" id="ProtNLM"/>
    </source>
</evidence>
<dbReference type="InterPro" id="IPR002974">
    <property type="entry name" value="Cyt_P450_E_CYP52_ascomycetes"/>
</dbReference>